<dbReference type="AlphaFoldDB" id="A0A8H6KGP0"/>
<dbReference type="Proteomes" id="UP000654918">
    <property type="component" value="Unassembled WGS sequence"/>
</dbReference>
<evidence type="ECO:0000313" key="3">
    <source>
        <dbReference type="Proteomes" id="UP000654918"/>
    </source>
</evidence>
<evidence type="ECO:0000313" key="2">
    <source>
        <dbReference type="EMBL" id="KAF6830411.1"/>
    </source>
</evidence>
<feature type="region of interest" description="Disordered" evidence="1">
    <location>
        <begin position="104"/>
        <end position="133"/>
    </location>
</feature>
<comment type="caution">
    <text evidence="2">The sequence shown here is derived from an EMBL/GenBank/DDBJ whole genome shotgun (WGS) entry which is preliminary data.</text>
</comment>
<organism evidence="2 3">
    <name type="scientific">Colletotrichum plurivorum</name>
    <dbReference type="NCBI Taxonomy" id="2175906"/>
    <lineage>
        <taxon>Eukaryota</taxon>
        <taxon>Fungi</taxon>
        <taxon>Dikarya</taxon>
        <taxon>Ascomycota</taxon>
        <taxon>Pezizomycotina</taxon>
        <taxon>Sordariomycetes</taxon>
        <taxon>Hypocreomycetidae</taxon>
        <taxon>Glomerellales</taxon>
        <taxon>Glomerellaceae</taxon>
        <taxon>Colletotrichum</taxon>
        <taxon>Colletotrichum orchidearum species complex</taxon>
    </lineage>
</organism>
<feature type="region of interest" description="Disordered" evidence="1">
    <location>
        <begin position="1"/>
        <end position="32"/>
    </location>
</feature>
<keyword evidence="3" id="KW-1185">Reference proteome</keyword>
<dbReference type="EMBL" id="WIGO01000094">
    <property type="protein sequence ID" value="KAF6830411.1"/>
    <property type="molecule type" value="Genomic_DNA"/>
</dbReference>
<proteinExistence type="predicted"/>
<evidence type="ECO:0000256" key="1">
    <source>
        <dbReference type="SAM" id="MobiDB-lite"/>
    </source>
</evidence>
<accession>A0A8H6KGP0</accession>
<protein>
    <submittedName>
        <fullName evidence="2">Uncharacterized protein</fullName>
    </submittedName>
</protein>
<feature type="compositionally biased region" description="Basic and acidic residues" evidence="1">
    <location>
        <begin position="121"/>
        <end position="131"/>
    </location>
</feature>
<reference evidence="2" key="1">
    <citation type="journal article" date="2020" name="Phytopathology">
        <title>Genome Sequence Resources of Colletotrichum truncatum, C. plurivorum, C. musicola, and C. sojae: Four Species Pathogenic to Soybean (Glycine max).</title>
        <authorList>
            <person name="Rogerio F."/>
            <person name="Boufleur T.R."/>
            <person name="Ciampi-Guillardi M."/>
            <person name="Sukno S.A."/>
            <person name="Thon M.R."/>
            <person name="Massola Junior N.S."/>
            <person name="Baroncelli R."/>
        </authorList>
    </citation>
    <scope>NUCLEOTIDE SEQUENCE</scope>
    <source>
        <strain evidence="2">LFN00145</strain>
    </source>
</reference>
<name>A0A8H6KGP0_9PEZI</name>
<sequence length="292" mass="33330">MKRKHSGHDGSAEYPSLQSRTKNKPFRDSKSVRERAKPYLLAVAKLHSDVLETTWSRGRNRCVEPTHIRQLKETFMRGSLERYAPENRILVLCRAREVRQVLEAKEEDEDNDAGKDSASSDSHRSNKHPDDTSFLNWSAVNKTKVEVIAGQHRLRALREYIEATGASETDSWWVCELYDQDRLPAEPNIKLQVNRRDPKLPDNHGQIWTKLVSIASDPNGIALVDRATVDHKLVEALRLGGEKSFPTRRLVTLWNHESLRIDDFWFAKLEAVLDTLDALPLDATQDMAGDTS</sequence>
<gene>
    <name evidence="2" type="ORF">CPLU01_07337</name>
</gene>